<organism evidence="1 2">
    <name type="scientific">Seminavis robusta</name>
    <dbReference type="NCBI Taxonomy" id="568900"/>
    <lineage>
        <taxon>Eukaryota</taxon>
        <taxon>Sar</taxon>
        <taxon>Stramenopiles</taxon>
        <taxon>Ochrophyta</taxon>
        <taxon>Bacillariophyta</taxon>
        <taxon>Bacillariophyceae</taxon>
        <taxon>Bacillariophycidae</taxon>
        <taxon>Naviculales</taxon>
        <taxon>Naviculaceae</taxon>
        <taxon>Seminavis</taxon>
    </lineage>
</organism>
<dbReference type="AlphaFoldDB" id="A0A9N8DPW3"/>
<dbReference type="GO" id="GO:0019825">
    <property type="term" value="F:oxygen binding"/>
    <property type="evidence" value="ECO:0007669"/>
    <property type="project" value="InterPro"/>
</dbReference>
<name>A0A9N8DPW3_9STRA</name>
<proteinExistence type="predicted"/>
<dbReference type="InterPro" id="IPR009050">
    <property type="entry name" value="Globin-like_sf"/>
</dbReference>
<evidence type="ECO:0000313" key="2">
    <source>
        <dbReference type="Proteomes" id="UP001153069"/>
    </source>
</evidence>
<dbReference type="Proteomes" id="UP001153069">
    <property type="component" value="Unassembled WGS sequence"/>
</dbReference>
<protein>
    <submittedName>
        <fullName evidence="1">Uncharacterized protein</fullName>
    </submittedName>
</protein>
<dbReference type="InterPro" id="IPR012292">
    <property type="entry name" value="Globin/Proto"/>
</dbReference>
<dbReference type="Gene3D" id="1.10.490.10">
    <property type="entry name" value="Globins"/>
    <property type="match status" value="1"/>
</dbReference>
<evidence type="ECO:0000313" key="1">
    <source>
        <dbReference type="EMBL" id="CAB9504560.1"/>
    </source>
</evidence>
<comment type="caution">
    <text evidence="1">The sequence shown here is derived from an EMBL/GenBank/DDBJ whole genome shotgun (WGS) entry which is preliminary data.</text>
</comment>
<keyword evidence="2" id="KW-1185">Reference proteome</keyword>
<dbReference type="EMBL" id="CAICTM010000200">
    <property type="protein sequence ID" value="CAB9504560.1"/>
    <property type="molecule type" value="Genomic_DNA"/>
</dbReference>
<accession>A0A9N8DPW3</accession>
<sequence>MERESQMEVLEKTLPRSDVSGSKFRVTADGNEALQRGTEIFEQVQRRQRHIMQPSQYELETEIGKDKAIQWFGTFYKRMMADPRMAVLFNNKDSEANVSALVHGKRLALALWSRWTDDQSYYHEVGNNMFRRLQEGHTRAKQCPMRSKRLQGRGFTTAQRNSWLGHLWLAGKESSIPPKLNDQVVQHLATLIGFYGPFVEANSKA</sequence>
<dbReference type="OrthoDB" id="428556at2759"/>
<gene>
    <name evidence="1" type="ORF">SEMRO_201_G084950.1</name>
</gene>
<dbReference type="GO" id="GO:0020037">
    <property type="term" value="F:heme binding"/>
    <property type="evidence" value="ECO:0007669"/>
    <property type="project" value="InterPro"/>
</dbReference>
<dbReference type="SUPFAM" id="SSF46458">
    <property type="entry name" value="Globin-like"/>
    <property type="match status" value="1"/>
</dbReference>
<reference evidence="1" key="1">
    <citation type="submission" date="2020-06" db="EMBL/GenBank/DDBJ databases">
        <authorList>
            <consortium name="Plant Systems Biology data submission"/>
        </authorList>
    </citation>
    <scope>NUCLEOTIDE SEQUENCE</scope>
    <source>
        <strain evidence="1">D6</strain>
    </source>
</reference>